<dbReference type="RefSeq" id="WP_349758925.1">
    <property type="nucleotide sequence ID" value="NZ_JBEGCI010000010.1"/>
</dbReference>
<accession>A0ABV1N6N3</accession>
<protein>
    <submittedName>
        <fullName evidence="1">Uncharacterized protein</fullName>
    </submittedName>
</protein>
<comment type="caution">
    <text evidence="1">The sequence shown here is derived from an EMBL/GenBank/DDBJ whole genome shotgun (WGS) entry which is preliminary data.</text>
</comment>
<organism evidence="1 2">
    <name type="scientific">Halomonas pelophila</name>
    <dbReference type="NCBI Taxonomy" id="3151122"/>
    <lineage>
        <taxon>Bacteria</taxon>
        <taxon>Pseudomonadati</taxon>
        <taxon>Pseudomonadota</taxon>
        <taxon>Gammaproteobacteria</taxon>
        <taxon>Oceanospirillales</taxon>
        <taxon>Halomonadaceae</taxon>
        <taxon>Halomonas</taxon>
    </lineage>
</organism>
<sequence>MNSAGDSLEKLAQAQRRYGKFKELFREFQQNLALLHGDRFPLKGIGVDHEDGEHSNLSFLDRNYCIEFKMVSVDGVLKGSITFYRLIDDQTKNLLQRATFNGQGELDVEPTPEGDPLYVDDDSSCLGLVLEWLKSEIYSLPVIRLERVFWL</sequence>
<proteinExistence type="predicted"/>
<evidence type="ECO:0000313" key="1">
    <source>
        <dbReference type="EMBL" id="MEQ6889392.1"/>
    </source>
</evidence>
<gene>
    <name evidence="1" type="ORF">ABE957_11975</name>
</gene>
<keyword evidence="2" id="KW-1185">Reference proteome</keyword>
<reference evidence="1 2" key="1">
    <citation type="submission" date="2024-05" db="EMBL/GenBank/DDBJ databases">
        <title>Halomonas sp. CS7 16S ribosomal RNA gene Genome sequencing and assembly.</title>
        <authorList>
            <person name="Yook S."/>
        </authorList>
    </citation>
    <scope>NUCLEOTIDE SEQUENCE [LARGE SCALE GENOMIC DNA]</scope>
    <source>
        <strain evidence="1 2">CS7</strain>
    </source>
</reference>
<dbReference type="Proteomes" id="UP001472978">
    <property type="component" value="Unassembled WGS sequence"/>
</dbReference>
<dbReference type="EMBL" id="JBEGCI010000010">
    <property type="protein sequence ID" value="MEQ6889392.1"/>
    <property type="molecule type" value="Genomic_DNA"/>
</dbReference>
<evidence type="ECO:0000313" key="2">
    <source>
        <dbReference type="Proteomes" id="UP001472978"/>
    </source>
</evidence>
<name>A0ABV1N6N3_9GAMM</name>